<dbReference type="Proteomes" id="UP000788153">
    <property type="component" value="Unassembled WGS sequence"/>
</dbReference>
<keyword evidence="3" id="KW-1185">Reference proteome</keyword>
<feature type="domain" description="DUF427" evidence="1">
    <location>
        <begin position="34"/>
        <end position="103"/>
    </location>
</feature>
<sequence length="103" mass="11149">MRPVPDPAGPGQESVWSYPRPAIAQATGARIVTEHRGRVVAGTRRAVQTLETSHSPSYYIPPADIAPDVLRRADGSSFCEWKGAAISWDVVVRGVVLPRVGWS</sequence>
<protein>
    <submittedName>
        <fullName evidence="2">Uncharacterized protein (DUF427 family)</fullName>
    </submittedName>
</protein>
<accession>A0ABX0U394</accession>
<organism evidence="2 3">
    <name type="scientific">Sphingomonas japonica</name>
    <dbReference type="NCBI Taxonomy" id="511662"/>
    <lineage>
        <taxon>Bacteria</taxon>
        <taxon>Pseudomonadati</taxon>
        <taxon>Pseudomonadota</taxon>
        <taxon>Alphaproteobacteria</taxon>
        <taxon>Sphingomonadales</taxon>
        <taxon>Sphingomonadaceae</taxon>
        <taxon>Sphingomonas</taxon>
    </lineage>
</organism>
<gene>
    <name evidence="2" type="ORF">FHT01_001756</name>
</gene>
<name>A0ABX0U394_9SPHN</name>
<dbReference type="PANTHER" id="PTHR43058">
    <property type="entry name" value="SLR0655 PROTEIN"/>
    <property type="match status" value="1"/>
</dbReference>
<evidence type="ECO:0000259" key="1">
    <source>
        <dbReference type="Pfam" id="PF04248"/>
    </source>
</evidence>
<dbReference type="InterPro" id="IPR007361">
    <property type="entry name" value="DUF427"/>
</dbReference>
<dbReference type="Pfam" id="PF04248">
    <property type="entry name" value="NTP_transf_9"/>
    <property type="match status" value="1"/>
</dbReference>
<reference evidence="2 3" key="1">
    <citation type="submission" date="2020-03" db="EMBL/GenBank/DDBJ databases">
        <title>Genomic Encyclopedia of Type Strains, Phase IV (KMG-IV): sequencing the most valuable type-strain genomes for metagenomic binning, comparative biology and taxonomic classification.</title>
        <authorList>
            <person name="Goeker M."/>
        </authorList>
    </citation>
    <scope>NUCLEOTIDE SEQUENCE [LARGE SCALE GENOMIC DNA]</scope>
    <source>
        <strain evidence="2 3">DSM 22753</strain>
    </source>
</reference>
<proteinExistence type="predicted"/>
<dbReference type="PANTHER" id="PTHR43058:SF1">
    <property type="entry name" value="DUF427 DOMAIN-CONTAINING PROTEIN"/>
    <property type="match status" value="1"/>
</dbReference>
<evidence type="ECO:0000313" key="3">
    <source>
        <dbReference type="Proteomes" id="UP000788153"/>
    </source>
</evidence>
<dbReference type="EMBL" id="JAASQP010000001">
    <property type="protein sequence ID" value="NIJ24214.1"/>
    <property type="molecule type" value="Genomic_DNA"/>
</dbReference>
<dbReference type="Gene3D" id="2.170.150.40">
    <property type="entry name" value="Domain of unknown function (DUF427)"/>
    <property type="match status" value="1"/>
</dbReference>
<comment type="caution">
    <text evidence="2">The sequence shown here is derived from an EMBL/GenBank/DDBJ whole genome shotgun (WGS) entry which is preliminary data.</text>
</comment>
<evidence type="ECO:0000313" key="2">
    <source>
        <dbReference type="EMBL" id="NIJ24214.1"/>
    </source>
</evidence>
<dbReference type="InterPro" id="IPR038694">
    <property type="entry name" value="DUF427_sf"/>
</dbReference>